<dbReference type="Pfam" id="PF01063">
    <property type="entry name" value="Aminotran_4"/>
    <property type="match status" value="1"/>
</dbReference>
<evidence type="ECO:0000256" key="2">
    <source>
        <dbReference type="ARBA" id="ARBA00003109"/>
    </source>
</evidence>
<dbReference type="EMBL" id="FUYX01000007">
    <property type="protein sequence ID" value="SKB91081.1"/>
    <property type="molecule type" value="Genomic_DNA"/>
</dbReference>
<comment type="pathway">
    <text evidence="3">Amino-acid biosynthesis; L-isoleucine biosynthesis; L-isoleucine from 2-oxobutanoate: step 4/4.</text>
</comment>
<dbReference type="InterPro" id="IPR050571">
    <property type="entry name" value="Class-IV_PLP-Dep_Aminotrnsfr"/>
</dbReference>
<dbReference type="PANTHER" id="PTHR42743:SF11">
    <property type="entry name" value="AMINODEOXYCHORISMATE LYASE"/>
    <property type="match status" value="1"/>
</dbReference>
<dbReference type="NCBIfam" id="NF009896">
    <property type="entry name" value="PRK13356.1"/>
    <property type="match status" value="1"/>
</dbReference>
<comment type="catalytic activity">
    <reaction evidence="12">
        <text>L-isoleucine + 2-oxoglutarate = (S)-3-methyl-2-oxopentanoate + L-glutamate</text>
        <dbReference type="Rhea" id="RHEA:24801"/>
        <dbReference type="ChEBI" id="CHEBI:16810"/>
        <dbReference type="ChEBI" id="CHEBI:29985"/>
        <dbReference type="ChEBI" id="CHEBI:35146"/>
        <dbReference type="ChEBI" id="CHEBI:58045"/>
        <dbReference type="EC" id="2.6.1.42"/>
    </reaction>
</comment>
<dbReference type="SUPFAM" id="SSF56752">
    <property type="entry name" value="D-aminoacid aminotransferase-like PLP-dependent enzymes"/>
    <property type="match status" value="1"/>
</dbReference>
<dbReference type="Proteomes" id="UP000190130">
    <property type="component" value="Unassembled WGS sequence"/>
</dbReference>
<dbReference type="EMBL" id="LMAR01000097">
    <property type="protein sequence ID" value="KQK27624.1"/>
    <property type="molecule type" value="Genomic_DNA"/>
</dbReference>
<dbReference type="STRING" id="53254.SAMN05660750_02985"/>
<dbReference type="RefSeq" id="WP_055731061.1">
    <property type="nucleotide sequence ID" value="NZ_FUYX01000007.1"/>
</dbReference>
<evidence type="ECO:0000313" key="17">
    <source>
        <dbReference type="EMBL" id="SKB91081.1"/>
    </source>
</evidence>
<evidence type="ECO:0000256" key="15">
    <source>
        <dbReference type="RuleBase" id="RU004516"/>
    </source>
</evidence>
<comment type="catalytic activity">
    <reaction evidence="13">
        <text>L-leucine + 2-oxoglutarate = 4-methyl-2-oxopentanoate + L-glutamate</text>
        <dbReference type="Rhea" id="RHEA:18321"/>
        <dbReference type="ChEBI" id="CHEBI:16810"/>
        <dbReference type="ChEBI" id="CHEBI:17865"/>
        <dbReference type="ChEBI" id="CHEBI:29985"/>
        <dbReference type="ChEBI" id="CHEBI:57427"/>
        <dbReference type="EC" id="2.6.1.42"/>
    </reaction>
</comment>
<protein>
    <recommendedName>
        <fullName evidence="8">Probable branched-chain-amino-acid aminotransferase</fullName>
        <ecNumber evidence="7">2.6.1.42</ecNumber>
    </recommendedName>
</protein>
<dbReference type="InterPro" id="IPR001544">
    <property type="entry name" value="Aminotrans_IV"/>
</dbReference>
<evidence type="ECO:0000256" key="10">
    <source>
        <dbReference type="ARBA" id="ARBA00023304"/>
    </source>
</evidence>
<organism evidence="16 18">
    <name type="scientific">Bosea thiooxidans</name>
    <dbReference type="NCBI Taxonomy" id="53254"/>
    <lineage>
        <taxon>Bacteria</taxon>
        <taxon>Pseudomonadati</taxon>
        <taxon>Pseudomonadota</taxon>
        <taxon>Alphaproteobacteria</taxon>
        <taxon>Hyphomicrobiales</taxon>
        <taxon>Boseaceae</taxon>
        <taxon>Bosea</taxon>
    </lineage>
</organism>
<evidence type="ECO:0000256" key="3">
    <source>
        <dbReference type="ARBA" id="ARBA00004824"/>
    </source>
</evidence>
<keyword evidence="18" id="KW-1185">Reference proteome</keyword>
<dbReference type="PANTHER" id="PTHR42743">
    <property type="entry name" value="AMINO-ACID AMINOTRANSFERASE"/>
    <property type="match status" value="1"/>
</dbReference>
<dbReference type="GO" id="GO:0005829">
    <property type="term" value="C:cytosol"/>
    <property type="evidence" value="ECO:0007669"/>
    <property type="project" value="TreeGrafter"/>
</dbReference>
<evidence type="ECO:0000256" key="4">
    <source>
        <dbReference type="ARBA" id="ARBA00004931"/>
    </source>
</evidence>
<evidence type="ECO:0000256" key="13">
    <source>
        <dbReference type="ARBA" id="ARBA00049229"/>
    </source>
</evidence>
<comment type="similarity">
    <text evidence="6 14">Belongs to the class-IV pyridoxal-phosphate-dependent aminotransferase family.</text>
</comment>
<dbReference type="AlphaFoldDB" id="A0A0Q3HXV4"/>
<dbReference type="InterPro" id="IPR043131">
    <property type="entry name" value="BCAT-like_N"/>
</dbReference>
<accession>A0A0Q3HXV4</accession>
<dbReference type="GO" id="GO:0004084">
    <property type="term" value="F:branched-chain-amino-acid transaminase activity"/>
    <property type="evidence" value="ECO:0007669"/>
    <property type="project" value="UniProtKB-EC"/>
</dbReference>
<name>A0A0Q3HXV4_9HYPH</name>
<dbReference type="PROSITE" id="PS00770">
    <property type="entry name" value="AA_TRANSFER_CLASS_4"/>
    <property type="match status" value="1"/>
</dbReference>
<dbReference type="InterPro" id="IPR043132">
    <property type="entry name" value="BCAT-like_C"/>
</dbReference>
<comment type="pathway">
    <text evidence="4">Amino-acid biosynthesis; L-valine biosynthesis; L-valine from pyruvate: step 4/4.</text>
</comment>
<reference evidence="17 19" key="2">
    <citation type="submission" date="2017-02" db="EMBL/GenBank/DDBJ databases">
        <authorList>
            <person name="Peterson S.W."/>
        </authorList>
    </citation>
    <scope>NUCLEOTIDE SEQUENCE [LARGE SCALE GENOMIC DNA]</scope>
    <source>
        <strain evidence="17 19">DSM 9653</strain>
    </source>
</reference>
<comment type="cofactor">
    <cofactor evidence="1 15">
        <name>pyridoxal 5'-phosphate</name>
        <dbReference type="ChEBI" id="CHEBI:597326"/>
    </cofactor>
</comment>
<evidence type="ECO:0000313" key="19">
    <source>
        <dbReference type="Proteomes" id="UP000190130"/>
    </source>
</evidence>
<reference evidence="16 18" key="1">
    <citation type="submission" date="2015-10" db="EMBL/GenBank/DDBJ databases">
        <title>Draft genome of Bosea thiooxidans.</title>
        <authorList>
            <person name="Wang X."/>
        </authorList>
    </citation>
    <scope>NUCLEOTIDE SEQUENCE [LARGE SCALE GENOMIC DNA]</scope>
    <source>
        <strain evidence="16 18">CGMCC 9174</strain>
    </source>
</reference>
<dbReference type="Gene3D" id="3.20.10.10">
    <property type="entry name" value="D-amino Acid Aminotransferase, subunit A, domain 2"/>
    <property type="match status" value="1"/>
</dbReference>
<evidence type="ECO:0000313" key="16">
    <source>
        <dbReference type="EMBL" id="KQK27624.1"/>
    </source>
</evidence>
<evidence type="ECO:0000256" key="14">
    <source>
        <dbReference type="RuleBase" id="RU004106"/>
    </source>
</evidence>
<sequence length="290" mass="31943">MAWYSQTWTWFDGAWHEGNPGLVGPRSHALWQASSVFDGGRYFDGVAPDIDLHAARVNRSAVALGLQATVTPDFIVEKMHEGVKKFAPGTAIYVKPMYWGEADGPSTIMPDPESTQFALCLFEAAMPQPSNGFSVTKGLYRRPTYETAPTDSKAGCLYPNNARILKAAKAAGFDNALVLDMLGHVAETGTSNVFLAKDGVVKTPVPNGTFLNGITRQRVIKLLRENGVPVEECSLRYEEFEKADEIFISGNYSKCMPVTRIDDRTLQPGPLFRRARELYMDFAHSKAKAA</sequence>
<keyword evidence="10" id="KW-0028">Amino-acid biosynthesis</keyword>
<proteinExistence type="inferred from homology"/>
<evidence type="ECO:0000256" key="6">
    <source>
        <dbReference type="ARBA" id="ARBA00009320"/>
    </source>
</evidence>
<keyword evidence="10" id="KW-0100">Branched-chain amino acid biosynthesis</keyword>
<evidence type="ECO:0000256" key="8">
    <source>
        <dbReference type="ARBA" id="ARBA00014472"/>
    </source>
</evidence>
<dbReference type="OrthoDB" id="21319at2"/>
<comment type="catalytic activity">
    <reaction evidence="11">
        <text>L-valine + 2-oxoglutarate = 3-methyl-2-oxobutanoate + L-glutamate</text>
        <dbReference type="Rhea" id="RHEA:24813"/>
        <dbReference type="ChEBI" id="CHEBI:11851"/>
        <dbReference type="ChEBI" id="CHEBI:16810"/>
        <dbReference type="ChEBI" id="CHEBI:29985"/>
        <dbReference type="ChEBI" id="CHEBI:57762"/>
        <dbReference type="EC" id="2.6.1.42"/>
    </reaction>
</comment>
<dbReference type="InterPro" id="IPR036038">
    <property type="entry name" value="Aminotransferase-like"/>
</dbReference>
<dbReference type="Proteomes" id="UP000051562">
    <property type="component" value="Unassembled WGS sequence"/>
</dbReference>
<comment type="function">
    <text evidence="2">Acts on leucine, isoleucine and valine.</text>
</comment>
<dbReference type="GO" id="GO:0008652">
    <property type="term" value="P:amino acid biosynthetic process"/>
    <property type="evidence" value="ECO:0007669"/>
    <property type="project" value="UniProtKB-ARBA"/>
</dbReference>
<dbReference type="EC" id="2.6.1.42" evidence="7"/>
<dbReference type="FunFam" id="3.20.10.10:FF:000002">
    <property type="entry name" value="D-alanine aminotransferase"/>
    <property type="match status" value="1"/>
</dbReference>
<evidence type="ECO:0000256" key="5">
    <source>
        <dbReference type="ARBA" id="ARBA00005072"/>
    </source>
</evidence>
<dbReference type="Gene3D" id="3.30.470.10">
    <property type="match status" value="1"/>
</dbReference>
<gene>
    <name evidence="16" type="ORF">ARD30_25760</name>
    <name evidence="17" type="ORF">SAMN05660750_02985</name>
</gene>
<evidence type="ECO:0000256" key="11">
    <source>
        <dbReference type="ARBA" id="ARBA00048212"/>
    </source>
</evidence>
<evidence type="ECO:0000256" key="7">
    <source>
        <dbReference type="ARBA" id="ARBA00013053"/>
    </source>
</evidence>
<keyword evidence="9 15" id="KW-0663">Pyridoxal phosphate</keyword>
<keyword evidence="16" id="KW-0032">Aminotransferase</keyword>
<evidence type="ECO:0000256" key="12">
    <source>
        <dbReference type="ARBA" id="ARBA00048798"/>
    </source>
</evidence>
<keyword evidence="16" id="KW-0808">Transferase</keyword>
<evidence type="ECO:0000256" key="9">
    <source>
        <dbReference type="ARBA" id="ARBA00022898"/>
    </source>
</evidence>
<dbReference type="GO" id="GO:0009082">
    <property type="term" value="P:branched-chain amino acid biosynthetic process"/>
    <property type="evidence" value="ECO:0007669"/>
    <property type="project" value="UniProtKB-KW"/>
</dbReference>
<dbReference type="InterPro" id="IPR018300">
    <property type="entry name" value="Aminotrans_IV_CS"/>
</dbReference>
<evidence type="ECO:0000256" key="1">
    <source>
        <dbReference type="ARBA" id="ARBA00001933"/>
    </source>
</evidence>
<evidence type="ECO:0000313" key="18">
    <source>
        <dbReference type="Proteomes" id="UP000051562"/>
    </source>
</evidence>
<comment type="pathway">
    <text evidence="5">Amino-acid biosynthesis; L-leucine biosynthesis; L-leucine from 3-methyl-2-oxobutanoate: step 4/4.</text>
</comment>